<evidence type="ECO:0008006" key="3">
    <source>
        <dbReference type="Google" id="ProtNLM"/>
    </source>
</evidence>
<sequence>MEASEELPEKVKLIGNGNLIQEEKLASYIYKSLKLSDKWKREVSPASIEKQMKDPELIFHPMWTVKLLVIADRKPFPSKVMPNMLFIDSVSGYRGLFSKVPELNHTDVYSRQLQEPTISRQEALDKYVPDIQQKQINRSYILKKPRHEIESIELVYLPLWKVNVYADRSKKVYYINANTGESEALVSELWKTKKWILPS</sequence>
<dbReference type="AlphaFoldDB" id="A0A2T4U3I9"/>
<dbReference type="EMBL" id="PZJJ01000027">
    <property type="protein sequence ID" value="PTL37973.1"/>
    <property type="molecule type" value="Genomic_DNA"/>
</dbReference>
<reference evidence="1 2" key="1">
    <citation type="submission" date="2018-03" db="EMBL/GenBank/DDBJ databases">
        <title>Alkalicoccus saliphilus sp. nov., isolated from a mineral pool.</title>
        <authorList>
            <person name="Zhao B."/>
        </authorList>
    </citation>
    <scope>NUCLEOTIDE SEQUENCE [LARGE SCALE GENOMIC DNA]</scope>
    <source>
        <strain evidence="1 2">6AG</strain>
    </source>
</reference>
<dbReference type="OrthoDB" id="2964766at2"/>
<proteinExistence type="predicted"/>
<dbReference type="RefSeq" id="WP_107585791.1">
    <property type="nucleotide sequence ID" value="NZ_PZJJ01000027.1"/>
</dbReference>
<comment type="caution">
    <text evidence="1">The sequence shown here is derived from an EMBL/GenBank/DDBJ whole genome shotgun (WGS) entry which is preliminary data.</text>
</comment>
<organism evidence="1 2">
    <name type="scientific">Alkalicoccus saliphilus</name>
    <dbReference type="NCBI Taxonomy" id="200989"/>
    <lineage>
        <taxon>Bacteria</taxon>
        <taxon>Bacillati</taxon>
        <taxon>Bacillota</taxon>
        <taxon>Bacilli</taxon>
        <taxon>Bacillales</taxon>
        <taxon>Bacillaceae</taxon>
        <taxon>Alkalicoccus</taxon>
    </lineage>
</organism>
<gene>
    <name evidence="1" type="ORF">C6Y45_13655</name>
</gene>
<evidence type="ECO:0000313" key="2">
    <source>
        <dbReference type="Proteomes" id="UP000240509"/>
    </source>
</evidence>
<dbReference type="Proteomes" id="UP000240509">
    <property type="component" value="Unassembled WGS sequence"/>
</dbReference>
<keyword evidence="2" id="KW-1185">Reference proteome</keyword>
<evidence type="ECO:0000313" key="1">
    <source>
        <dbReference type="EMBL" id="PTL37973.1"/>
    </source>
</evidence>
<name>A0A2T4U3I9_9BACI</name>
<protein>
    <recommendedName>
        <fullName evidence="3">PepSY domain-containing protein</fullName>
    </recommendedName>
</protein>
<accession>A0A2T4U3I9</accession>